<gene>
    <name evidence="2" type="ORF">KK488_14605</name>
</gene>
<sequence length="172" mass="19449">MAEAQTRDDLAARVQALEDRIAIEEIFHAYFGYGRSKDHAGLTGFFAPDFYLDINGAIATNADELLALYKMVGAAKPRLTGKFHMQLTNFLIKVDGDRATCSLLWTQQLNDTIKGPPRYIEQGREFDWLVRLDGVWKIKKRIVIADSGSPDCFDGTWTPRPDFSFETEAAPW</sequence>
<comment type="caution">
    <text evidence="2">The sequence shown here is derived from an EMBL/GenBank/DDBJ whole genome shotgun (WGS) entry which is preliminary data.</text>
</comment>
<accession>A0A9X1DDW2</accession>
<protein>
    <submittedName>
        <fullName evidence="2">Nuclear transport factor 2 family protein</fullName>
    </submittedName>
</protein>
<reference evidence="2" key="1">
    <citation type="submission" date="2021-05" db="EMBL/GenBank/DDBJ databases">
        <title>Genome of Sphingobium sp. strain.</title>
        <authorList>
            <person name="Fan R."/>
        </authorList>
    </citation>
    <scope>NUCLEOTIDE SEQUENCE</scope>
    <source>
        <strain evidence="2">H33</strain>
    </source>
</reference>
<evidence type="ECO:0000313" key="3">
    <source>
        <dbReference type="Proteomes" id="UP001138757"/>
    </source>
</evidence>
<feature type="domain" description="SnoaL-like" evidence="1">
    <location>
        <begin position="15"/>
        <end position="141"/>
    </location>
</feature>
<keyword evidence="3" id="KW-1185">Reference proteome</keyword>
<evidence type="ECO:0000259" key="1">
    <source>
        <dbReference type="Pfam" id="PF13577"/>
    </source>
</evidence>
<name>A0A9X1DDW2_9SPHN</name>
<dbReference type="EMBL" id="JAHGAW010000009">
    <property type="protein sequence ID" value="MBT2188183.1"/>
    <property type="molecule type" value="Genomic_DNA"/>
</dbReference>
<dbReference type="InterPro" id="IPR037401">
    <property type="entry name" value="SnoaL-like"/>
</dbReference>
<evidence type="ECO:0000313" key="2">
    <source>
        <dbReference type="EMBL" id="MBT2188183.1"/>
    </source>
</evidence>
<dbReference type="SUPFAM" id="SSF54427">
    <property type="entry name" value="NTF2-like"/>
    <property type="match status" value="1"/>
</dbReference>
<dbReference type="Gene3D" id="3.10.450.50">
    <property type="match status" value="1"/>
</dbReference>
<proteinExistence type="predicted"/>
<dbReference type="Pfam" id="PF13577">
    <property type="entry name" value="SnoaL_4"/>
    <property type="match status" value="1"/>
</dbReference>
<dbReference type="InterPro" id="IPR032710">
    <property type="entry name" value="NTF2-like_dom_sf"/>
</dbReference>
<organism evidence="2 3">
    <name type="scientific">Sphingobium nicotianae</name>
    <dbReference type="NCBI Taxonomy" id="2782607"/>
    <lineage>
        <taxon>Bacteria</taxon>
        <taxon>Pseudomonadati</taxon>
        <taxon>Pseudomonadota</taxon>
        <taxon>Alphaproteobacteria</taxon>
        <taxon>Sphingomonadales</taxon>
        <taxon>Sphingomonadaceae</taxon>
        <taxon>Sphingobium</taxon>
    </lineage>
</organism>
<dbReference type="RefSeq" id="WP_214624436.1">
    <property type="nucleotide sequence ID" value="NZ_JAHGAW010000009.1"/>
</dbReference>
<dbReference type="AlphaFoldDB" id="A0A9X1DDW2"/>
<dbReference type="Proteomes" id="UP001138757">
    <property type="component" value="Unassembled WGS sequence"/>
</dbReference>